<dbReference type="OrthoDB" id="880459at2"/>
<dbReference type="AlphaFoldDB" id="A0A1I4T7K2"/>
<accession>A0A1I4T7K2</accession>
<dbReference type="PROSITE" id="PS51257">
    <property type="entry name" value="PROKAR_LIPOPROTEIN"/>
    <property type="match status" value="1"/>
</dbReference>
<gene>
    <name evidence="1" type="ORF">SAMN05421738_10290</name>
</gene>
<dbReference type="RefSeq" id="WP_092906051.1">
    <property type="nucleotide sequence ID" value="NZ_FOUZ01000002.1"/>
</dbReference>
<reference evidence="2" key="1">
    <citation type="submission" date="2016-10" db="EMBL/GenBank/DDBJ databases">
        <authorList>
            <person name="Varghese N."/>
            <person name="Submissions S."/>
        </authorList>
    </citation>
    <scope>NUCLEOTIDE SEQUENCE [LARGE SCALE GENOMIC DNA]</scope>
    <source>
        <strain evidence="2">XJ109</strain>
    </source>
</reference>
<dbReference type="EMBL" id="FOUZ01000002">
    <property type="protein sequence ID" value="SFM72702.1"/>
    <property type="molecule type" value="Genomic_DNA"/>
</dbReference>
<evidence type="ECO:0000313" key="1">
    <source>
        <dbReference type="EMBL" id="SFM72702.1"/>
    </source>
</evidence>
<name>A0A1I4T7K2_9FLAO</name>
<dbReference type="Proteomes" id="UP000199149">
    <property type="component" value="Unassembled WGS sequence"/>
</dbReference>
<organism evidence="1 2">
    <name type="scientific">Algoriella xinjiangensis</name>
    <dbReference type="NCBI Taxonomy" id="684065"/>
    <lineage>
        <taxon>Bacteria</taxon>
        <taxon>Pseudomonadati</taxon>
        <taxon>Bacteroidota</taxon>
        <taxon>Flavobacteriia</taxon>
        <taxon>Flavobacteriales</taxon>
        <taxon>Weeksellaceae</taxon>
        <taxon>Algoriella</taxon>
    </lineage>
</organism>
<sequence length="143" mass="16208">MNKSLKTVILSFFVVSCSVNSNNKLNDNNRLEIIRNQITRGNSQSQIVNSNETLIVVNNDTIMKKTKKEDWQKIETMLHKIELSNLEMIVVDESAKAHQYDGAPITTITVKDGTKNYYSPSYDTGKAPKEIHDLDEFLSSLSK</sequence>
<evidence type="ECO:0008006" key="3">
    <source>
        <dbReference type="Google" id="ProtNLM"/>
    </source>
</evidence>
<evidence type="ECO:0000313" key="2">
    <source>
        <dbReference type="Proteomes" id="UP000199149"/>
    </source>
</evidence>
<protein>
    <recommendedName>
        <fullName evidence="3">Lipoprotein</fullName>
    </recommendedName>
</protein>
<keyword evidence="2" id="KW-1185">Reference proteome</keyword>
<proteinExistence type="predicted"/>